<dbReference type="PROSITE" id="PS51318">
    <property type="entry name" value="TAT"/>
    <property type="match status" value="1"/>
</dbReference>
<dbReference type="PANTHER" id="PTHR42973:SF39">
    <property type="entry name" value="FAD-BINDING PCMH-TYPE DOMAIN-CONTAINING PROTEIN"/>
    <property type="match status" value="1"/>
</dbReference>
<dbReference type="Proteomes" id="UP000000844">
    <property type="component" value="Chromosome"/>
</dbReference>
<gene>
    <name evidence="7" type="ordered locus">Snas_0997</name>
</gene>
<evidence type="ECO:0000256" key="3">
    <source>
        <dbReference type="ARBA" id="ARBA00022630"/>
    </source>
</evidence>
<dbReference type="InterPro" id="IPR050416">
    <property type="entry name" value="FAD-linked_Oxidoreductase"/>
</dbReference>
<dbReference type="KEGG" id="sna:Snas_0997"/>
<dbReference type="GO" id="GO:0071949">
    <property type="term" value="F:FAD binding"/>
    <property type="evidence" value="ECO:0007669"/>
    <property type="project" value="InterPro"/>
</dbReference>
<evidence type="ECO:0000256" key="5">
    <source>
        <dbReference type="ARBA" id="ARBA00023002"/>
    </source>
</evidence>
<dbReference type="InterPro" id="IPR006094">
    <property type="entry name" value="Oxid_FAD_bind_N"/>
</dbReference>
<dbReference type="InterPro" id="IPR036318">
    <property type="entry name" value="FAD-bd_PCMH-like_sf"/>
</dbReference>
<protein>
    <submittedName>
        <fullName evidence="7">Berberine/berberine domain protein</fullName>
    </submittedName>
</protein>
<dbReference type="AlphaFoldDB" id="D3Q9Z5"/>
<keyword evidence="3" id="KW-0285">Flavoprotein</keyword>
<dbReference type="GO" id="GO:0016491">
    <property type="term" value="F:oxidoreductase activity"/>
    <property type="evidence" value="ECO:0007669"/>
    <property type="project" value="UniProtKB-KW"/>
</dbReference>
<dbReference type="OrthoDB" id="545125at2"/>
<evidence type="ECO:0000259" key="6">
    <source>
        <dbReference type="PROSITE" id="PS51387"/>
    </source>
</evidence>
<dbReference type="InterPro" id="IPR006311">
    <property type="entry name" value="TAT_signal"/>
</dbReference>
<dbReference type="Gene3D" id="3.30.465.10">
    <property type="match status" value="1"/>
</dbReference>
<name>D3Q9Z5_STANL</name>
<evidence type="ECO:0000313" key="7">
    <source>
        <dbReference type="EMBL" id="ADD40707.1"/>
    </source>
</evidence>
<feature type="domain" description="FAD-binding PCMH-type" evidence="6">
    <location>
        <begin position="68"/>
        <end position="248"/>
    </location>
</feature>
<dbReference type="Pfam" id="PF01565">
    <property type="entry name" value="FAD_binding_4"/>
    <property type="match status" value="1"/>
</dbReference>
<dbReference type="EMBL" id="CP001778">
    <property type="protein sequence ID" value="ADD40707.1"/>
    <property type="molecule type" value="Genomic_DNA"/>
</dbReference>
<dbReference type="InterPro" id="IPR016169">
    <property type="entry name" value="FAD-bd_PCMH_sub2"/>
</dbReference>
<reference evidence="7 8" key="1">
    <citation type="journal article" date="2009" name="Stand. Genomic Sci.">
        <title>Complete genome sequence of Stackebrandtia nassauensis type strain (LLR-40K-21).</title>
        <authorList>
            <person name="Munk C."/>
            <person name="Lapidus A."/>
            <person name="Copeland A."/>
            <person name="Jando M."/>
            <person name="Mayilraj S."/>
            <person name="Glavina Del Rio T."/>
            <person name="Nolan M."/>
            <person name="Chen F."/>
            <person name="Lucas S."/>
            <person name="Tice H."/>
            <person name="Cheng J.F."/>
            <person name="Han C."/>
            <person name="Detter J.C."/>
            <person name="Bruce D."/>
            <person name="Goodwin L."/>
            <person name="Chain P."/>
            <person name="Pitluck S."/>
            <person name="Goker M."/>
            <person name="Ovchinikova G."/>
            <person name="Pati A."/>
            <person name="Ivanova N."/>
            <person name="Mavromatis K."/>
            <person name="Chen A."/>
            <person name="Palaniappan K."/>
            <person name="Land M."/>
            <person name="Hauser L."/>
            <person name="Chang Y.J."/>
            <person name="Jeffries C.D."/>
            <person name="Bristow J."/>
            <person name="Eisen J.A."/>
            <person name="Markowitz V."/>
            <person name="Hugenholtz P."/>
            <person name="Kyrpides N.C."/>
            <person name="Klenk H.P."/>
        </authorList>
    </citation>
    <scope>NUCLEOTIDE SEQUENCE [LARGE SCALE GENOMIC DNA]</scope>
    <source>
        <strain evidence="8">DSM 44728 / CIP 108903 / NRRL B-16338 / NBRC 102104 / LLR-40K-21</strain>
    </source>
</reference>
<dbReference type="InterPro" id="IPR016166">
    <property type="entry name" value="FAD-bd_PCMH"/>
</dbReference>
<dbReference type="Gene3D" id="3.40.462.20">
    <property type="match status" value="1"/>
</dbReference>
<keyword evidence="8" id="KW-1185">Reference proteome</keyword>
<evidence type="ECO:0000256" key="4">
    <source>
        <dbReference type="ARBA" id="ARBA00022827"/>
    </source>
</evidence>
<dbReference type="RefSeq" id="WP_013016278.1">
    <property type="nucleotide sequence ID" value="NC_013947.1"/>
</dbReference>
<dbReference type="PANTHER" id="PTHR42973">
    <property type="entry name" value="BINDING OXIDOREDUCTASE, PUTATIVE (AFU_ORTHOLOGUE AFUA_1G17690)-RELATED"/>
    <property type="match status" value="1"/>
</dbReference>
<organism evidence="7 8">
    <name type="scientific">Stackebrandtia nassauensis (strain DSM 44728 / CIP 108903 / NRRL B-16338 / NBRC 102104 / LLR-40K-21)</name>
    <dbReference type="NCBI Taxonomy" id="446470"/>
    <lineage>
        <taxon>Bacteria</taxon>
        <taxon>Bacillati</taxon>
        <taxon>Actinomycetota</taxon>
        <taxon>Actinomycetes</taxon>
        <taxon>Glycomycetales</taxon>
        <taxon>Glycomycetaceae</taxon>
        <taxon>Stackebrandtia</taxon>
    </lineage>
</organism>
<evidence type="ECO:0000313" key="8">
    <source>
        <dbReference type="Proteomes" id="UP000000844"/>
    </source>
</evidence>
<keyword evidence="5" id="KW-0560">Oxidoreductase</keyword>
<dbReference type="STRING" id="446470.Snas_0997"/>
<comment type="similarity">
    <text evidence="2">Belongs to the oxygen-dependent FAD-linked oxidoreductase family.</text>
</comment>
<comment type="cofactor">
    <cofactor evidence="1">
        <name>FAD</name>
        <dbReference type="ChEBI" id="CHEBI:57692"/>
    </cofactor>
</comment>
<accession>D3Q9Z5</accession>
<evidence type="ECO:0000256" key="1">
    <source>
        <dbReference type="ARBA" id="ARBA00001974"/>
    </source>
</evidence>
<sequence>MNQLNRRRLLTGTAVAGGFAAGIGVSGLGSLALADPPDKCFEPPKAVTVGKDDPRYPHLTSRGMNARFTGEPDNVHIVTTTEQVVKAVTEAVAAGKRVSVRSGGHCFEDFVDSADIETVIDLSTMTNLYFDDEKRAFAIEPGLRLSEVYRRLYLGWGVTIPAGSCVEVGVGGHILGGGYGALARRDGLVVDHLYAVEVVVVGKSGKAKAVVATREKDDPNRDLWWAHTGGGGGNFGIVTRYWLRSPNAESKDPSKLLPKPPKELLGFGLVWDWSTLDEKSYARLVRNHGEWHTANSEPGTRFAGLHSVLMLNEPSAAPIMLVGTIHGDDAENLLDEYAAAITEGVSAPPQRDESREPWLDATLAANLDETGGRSRVKCKAGYLRRGWSDEQIALTYDVLNEGQTSKDSGLAIWLVAYGGKVNDVKPNATATAQRDSVLKAIYMTGWSDPDQDKANLKRVRRLYSEIYATGGGVPAPDDDNDGSFINYADADLADEDLNTSGVAWHTLYYKDNYPRLRKAKAKWDPRDVFTHKLGIRPAD</sequence>
<dbReference type="Pfam" id="PF08031">
    <property type="entry name" value="BBE"/>
    <property type="match status" value="1"/>
</dbReference>
<keyword evidence="4" id="KW-0274">FAD</keyword>
<dbReference type="PROSITE" id="PS51387">
    <property type="entry name" value="FAD_PCMH"/>
    <property type="match status" value="1"/>
</dbReference>
<dbReference type="HOGENOM" id="CLU_018354_2_0_11"/>
<dbReference type="SUPFAM" id="SSF56176">
    <property type="entry name" value="FAD-binding/transporter-associated domain-like"/>
    <property type="match status" value="1"/>
</dbReference>
<evidence type="ECO:0000256" key="2">
    <source>
        <dbReference type="ARBA" id="ARBA00005466"/>
    </source>
</evidence>
<dbReference type="eggNOG" id="COG0277">
    <property type="taxonomic scope" value="Bacteria"/>
</dbReference>
<proteinExistence type="inferred from homology"/>
<dbReference type="InterPro" id="IPR012951">
    <property type="entry name" value="BBE"/>
</dbReference>